<evidence type="ECO:0000313" key="4">
    <source>
        <dbReference type="EMBL" id="KAF2487221.1"/>
    </source>
</evidence>
<dbReference type="AlphaFoldDB" id="A0A6A6Q583"/>
<dbReference type="GO" id="GO:0005199">
    <property type="term" value="F:structural constituent of cell wall"/>
    <property type="evidence" value="ECO:0007669"/>
    <property type="project" value="TreeGrafter"/>
</dbReference>
<dbReference type="RefSeq" id="XP_033593790.1">
    <property type="nucleotide sequence ID" value="XM_033732204.1"/>
</dbReference>
<feature type="domain" description="Cell wall mannoprotein PIR1-like C-terminal" evidence="3">
    <location>
        <begin position="88"/>
        <end position="159"/>
    </location>
</feature>
<dbReference type="GO" id="GO:0031505">
    <property type="term" value="P:fungal-type cell wall organization"/>
    <property type="evidence" value="ECO:0007669"/>
    <property type="project" value="TreeGrafter"/>
</dbReference>
<dbReference type="PANTHER" id="PTHR47254">
    <property type="entry name" value="CELL WALL MANNOPROTEIN CIS3-RELATED"/>
    <property type="match status" value="1"/>
</dbReference>
<name>A0A6A6Q583_9PEZI</name>
<organism evidence="4 5">
    <name type="scientific">Neohortaea acidophila</name>
    <dbReference type="NCBI Taxonomy" id="245834"/>
    <lineage>
        <taxon>Eukaryota</taxon>
        <taxon>Fungi</taxon>
        <taxon>Dikarya</taxon>
        <taxon>Ascomycota</taxon>
        <taxon>Pezizomycotina</taxon>
        <taxon>Dothideomycetes</taxon>
        <taxon>Dothideomycetidae</taxon>
        <taxon>Mycosphaerellales</taxon>
        <taxon>Teratosphaeriaceae</taxon>
        <taxon>Neohortaea</taxon>
    </lineage>
</organism>
<accession>A0A6A6Q583</accession>
<reference evidence="4" key="1">
    <citation type="journal article" date="2020" name="Stud. Mycol.">
        <title>101 Dothideomycetes genomes: a test case for predicting lifestyles and emergence of pathogens.</title>
        <authorList>
            <person name="Haridas S."/>
            <person name="Albert R."/>
            <person name="Binder M."/>
            <person name="Bloem J."/>
            <person name="Labutti K."/>
            <person name="Salamov A."/>
            <person name="Andreopoulos B."/>
            <person name="Baker S."/>
            <person name="Barry K."/>
            <person name="Bills G."/>
            <person name="Bluhm B."/>
            <person name="Cannon C."/>
            <person name="Castanera R."/>
            <person name="Culley D."/>
            <person name="Daum C."/>
            <person name="Ezra D."/>
            <person name="Gonzalez J."/>
            <person name="Henrissat B."/>
            <person name="Kuo A."/>
            <person name="Liang C."/>
            <person name="Lipzen A."/>
            <person name="Lutzoni F."/>
            <person name="Magnuson J."/>
            <person name="Mondo S."/>
            <person name="Nolan M."/>
            <person name="Ohm R."/>
            <person name="Pangilinan J."/>
            <person name="Park H.-J."/>
            <person name="Ramirez L."/>
            <person name="Alfaro M."/>
            <person name="Sun H."/>
            <person name="Tritt A."/>
            <person name="Yoshinaga Y."/>
            <person name="Zwiers L.-H."/>
            <person name="Turgeon B."/>
            <person name="Goodwin S."/>
            <person name="Spatafora J."/>
            <person name="Crous P."/>
            <person name="Grigoriev I."/>
        </authorList>
    </citation>
    <scope>NUCLEOTIDE SEQUENCE</scope>
    <source>
        <strain evidence="4">CBS 113389</strain>
    </source>
</reference>
<feature type="chain" id="PRO_5025375341" description="Cell wall mannoprotein PIR1-like C-terminal domain-containing protein" evidence="2">
    <location>
        <begin position="23"/>
        <end position="277"/>
    </location>
</feature>
<evidence type="ECO:0000313" key="5">
    <source>
        <dbReference type="Proteomes" id="UP000799767"/>
    </source>
</evidence>
<dbReference type="Proteomes" id="UP000799767">
    <property type="component" value="Unassembled WGS sequence"/>
</dbReference>
<feature type="compositionally biased region" description="Low complexity" evidence="1">
    <location>
        <begin position="189"/>
        <end position="214"/>
    </location>
</feature>
<dbReference type="GO" id="GO:0009277">
    <property type="term" value="C:fungal-type cell wall"/>
    <property type="evidence" value="ECO:0007669"/>
    <property type="project" value="TreeGrafter"/>
</dbReference>
<feature type="compositionally biased region" description="Low complexity" evidence="1">
    <location>
        <begin position="235"/>
        <end position="252"/>
    </location>
</feature>
<feature type="region of interest" description="Disordered" evidence="1">
    <location>
        <begin position="189"/>
        <end position="252"/>
    </location>
</feature>
<dbReference type="EMBL" id="MU001631">
    <property type="protein sequence ID" value="KAF2487221.1"/>
    <property type="molecule type" value="Genomic_DNA"/>
</dbReference>
<keyword evidence="2" id="KW-0732">Signal</keyword>
<feature type="compositionally biased region" description="Polar residues" evidence="1">
    <location>
        <begin position="215"/>
        <end position="234"/>
    </location>
</feature>
<keyword evidence="5" id="KW-1185">Reference proteome</keyword>
<evidence type="ECO:0000256" key="1">
    <source>
        <dbReference type="SAM" id="MobiDB-lite"/>
    </source>
</evidence>
<dbReference type="InterPro" id="IPR051153">
    <property type="entry name" value="Yeast_CWMannoprotein_PIR"/>
</dbReference>
<proteinExistence type="predicted"/>
<dbReference type="InterPro" id="IPR054508">
    <property type="entry name" value="PIR1-like_C"/>
</dbReference>
<gene>
    <name evidence="4" type="ORF">BDY17DRAFT_288541</name>
</gene>
<sequence>MHLSTLAVALCAAFHAATPAFAQGTSSTTTIKPGAVTSKIAPPNQTAPPGCSPNYSGTFQIGPVNVSSSSKRDLSERNTMLGITLVDGVLTDPYGRTGYIASNSQFQFDGPPQAGAIYTAGFSVCENGSLALGSDVTWYSCLSGTFFNLYLDSIGGQCVESYIVTYPVGDGYPLPVTASAGSATITSTGTSSAASSLSNATMTTSSSNRTASMTLPRTTTTRASRSIQLSSETNAVAPTSASAASSPTASPGAAAHAAGLGRAMLGLAGGLFAFALV</sequence>
<dbReference type="PANTHER" id="PTHR47254:SF2">
    <property type="entry name" value="COVALENTLY-LINKED CELL WALL PROTEIN"/>
    <property type="match status" value="1"/>
</dbReference>
<evidence type="ECO:0000259" key="3">
    <source>
        <dbReference type="Pfam" id="PF22799"/>
    </source>
</evidence>
<dbReference type="Pfam" id="PF22799">
    <property type="entry name" value="PIR1-like_C"/>
    <property type="match status" value="1"/>
</dbReference>
<feature type="signal peptide" evidence="2">
    <location>
        <begin position="1"/>
        <end position="22"/>
    </location>
</feature>
<dbReference type="GeneID" id="54473206"/>
<evidence type="ECO:0000256" key="2">
    <source>
        <dbReference type="SAM" id="SignalP"/>
    </source>
</evidence>
<protein>
    <recommendedName>
        <fullName evidence="3">Cell wall mannoprotein PIR1-like C-terminal domain-containing protein</fullName>
    </recommendedName>
</protein>
<dbReference type="OrthoDB" id="5415592at2759"/>